<organism evidence="1">
    <name type="scientific">Myoviridae sp. ctYA416</name>
    <dbReference type="NCBI Taxonomy" id="2825125"/>
    <lineage>
        <taxon>Viruses</taxon>
        <taxon>Duplodnaviria</taxon>
        <taxon>Heunggongvirae</taxon>
        <taxon>Uroviricota</taxon>
        <taxon>Caudoviricetes</taxon>
    </lineage>
</organism>
<evidence type="ECO:0000313" key="1">
    <source>
        <dbReference type="EMBL" id="DAF97864.1"/>
    </source>
</evidence>
<protein>
    <submittedName>
        <fullName evidence="1">Uncharacterized protein</fullName>
    </submittedName>
</protein>
<sequence length="253" mass="29319">MFNRMTDVVSKIERRLGTAPLNLPEQLQKQHWADKIIKPDTLTTFSRFFPHMIKVQLTKEDKKDGYYLLDRHVPENYEILGVKDILWNDINNEMVGLQQYTGYGIYNILGRSMDMDSMMLAQSYADMSSLFNSGIYIDFIPPNMVKLGMALGGNTENLMENVFIGVFVKHPENLMTISPTKMETFEQLAQADVATYLYEYLKHYDGIETVYANIDLKLSTLQDHAQKREQILEFLKENYVNPANTNQPIMYTV</sequence>
<proteinExistence type="predicted"/>
<reference evidence="1" key="1">
    <citation type="journal article" date="2021" name="Proc. Natl. Acad. Sci. U.S.A.">
        <title>A Catalog of Tens of Thousands of Viruses from Human Metagenomes Reveals Hidden Associations with Chronic Diseases.</title>
        <authorList>
            <person name="Tisza M.J."/>
            <person name="Buck C.B."/>
        </authorList>
    </citation>
    <scope>NUCLEOTIDE SEQUENCE</scope>
    <source>
        <strain evidence="1">CtYA416</strain>
    </source>
</reference>
<dbReference type="EMBL" id="BK016136">
    <property type="protein sequence ID" value="DAF97864.1"/>
    <property type="molecule type" value="Genomic_DNA"/>
</dbReference>
<accession>A0A8S5UTP0</accession>
<name>A0A8S5UTP0_9CAUD</name>